<proteinExistence type="predicted"/>
<dbReference type="Pfam" id="PF07719">
    <property type="entry name" value="TPR_2"/>
    <property type="match status" value="1"/>
</dbReference>
<keyword evidence="1" id="KW-0677">Repeat</keyword>
<evidence type="ECO:0000256" key="1">
    <source>
        <dbReference type="ARBA" id="ARBA00022737"/>
    </source>
</evidence>
<dbReference type="InterPro" id="IPR019734">
    <property type="entry name" value="TPR_rpt"/>
</dbReference>
<name>A0A6C2U8K9_PONDE</name>
<dbReference type="SUPFAM" id="SSF48452">
    <property type="entry name" value="TPR-like"/>
    <property type="match status" value="1"/>
</dbReference>
<dbReference type="PROSITE" id="PS50005">
    <property type="entry name" value="TPR"/>
    <property type="match status" value="1"/>
</dbReference>
<dbReference type="InterPro" id="IPR050498">
    <property type="entry name" value="Ycf3"/>
</dbReference>
<sequence>MKNKCPICSKGKPRRECRLQENTPICSRCCAEIRGTHCEGCPHYAEVLRHQAERWNAGTLPDGHFIAEINPEVQDAVDSAFQLQQNGDLNGAMEAMEQLASEHPRNHDVCYGMGTLHAMNNNPAETVEWLKKAVEILPYFPEAYFNMAEAYRKLYSIGDMVRAHRKVVEYGDPGEEYYRSAKESLEHTAQVIQENNGIGLNAYLESEAAFNKAFALMEEEQQWEKALAGFQAAAALHDLNAPTHGNMGLCLAYLGRKAEALAKFDRALEIDPAYEPAMFNRLSAEAMDEGHPLEVAGFKTIHFSKEQVEKKKGEANA</sequence>
<reference evidence="4 5" key="1">
    <citation type="submission" date="2019-04" db="EMBL/GenBank/DDBJ databases">
        <authorList>
            <person name="Van Vliet M D."/>
        </authorList>
    </citation>
    <scope>NUCLEOTIDE SEQUENCE [LARGE SCALE GENOMIC DNA]</scope>
    <source>
        <strain evidence="4 5">F1</strain>
    </source>
</reference>
<dbReference type="InterPro" id="IPR013105">
    <property type="entry name" value="TPR_2"/>
</dbReference>
<evidence type="ECO:0000256" key="3">
    <source>
        <dbReference type="PROSITE-ProRule" id="PRU00339"/>
    </source>
</evidence>
<dbReference type="Proteomes" id="UP000366872">
    <property type="component" value="Unassembled WGS sequence"/>
</dbReference>
<keyword evidence="5" id="KW-1185">Reference proteome</keyword>
<dbReference type="PANTHER" id="PTHR44858:SF1">
    <property type="entry name" value="UDP-N-ACETYLGLUCOSAMINE--PEPTIDE N-ACETYLGLUCOSAMINYLTRANSFERASE SPINDLY-RELATED"/>
    <property type="match status" value="1"/>
</dbReference>
<keyword evidence="2 3" id="KW-0802">TPR repeat</keyword>
<protein>
    <recommendedName>
        <fullName evidence="6">Lipopolysaccharide assembly protein B</fullName>
    </recommendedName>
</protein>
<dbReference type="RefSeq" id="WP_136081708.1">
    <property type="nucleotide sequence ID" value="NZ_CAAHFG010000003.1"/>
</dbReference>
<evidence type="ECO:0000256" key="2">
    <source>
        <dbReference type="ARBA" id="ARBA00022803"/>
    </source>
</evidence>
<gene>
    <name evidence="4" type="ORF">PDESU_04753</name>
</gene>
<evidence type="ECO:0000313" key="5">
    <source>
        <dbReference type="Proteomes" id="UP000366872"/>
    </source>
</evidence>
<dbReference type="AlphaFoldDB" id="A0A6C2U8K9"/>
<evidence type="ECO:0008006" key="6">
    <source>
        <dbReference type="Google" id="ProtNLM"/>
    </source>
</evidence>
<dbReference type="Gene3D" id="1.25.40.10">
    <property type="entry name" value="Tetratricopeptide repeat domain"/>
    <property type="match status" value="2"/>
</dbReference>
<evidence type="ECO:0000313" key="4">
    <source>
        <dbReference type="EMBL" id="VGO16163.1"/>
    </source>
</evidence>
<accession>A0A6C2U8K9</accession>
<dbReference type="InterPro" id="IPR011990">
    <property type="entry name" value="TPR-like_helical_dom_sf"/>
</dbReference>
<feature type="repeat" description="TPR" evidence="3">
    <location>
        <begin position="241"/>
        <end position="274"/>
    </location>
</feature>
<organism evidence="4 5">
    <name type="scientific">Pontiella desulfatans</name>
    <dbReference type="NCBI Taxonomy" id="2750659"/>
    <lineage>
        <taxon>Bacteria</taxon>
        <taxon>Pseudomonadati</taxon>
        <taxon>Kiritimatiellota</taxon>
        <taxon>Kiritimatiellia</taxon>
        <taxon>Kiritimatiellales</taxon>
        <taxon>Pontiellaceae</taxon>
        <taxon>Pontiella</taxon>
    </lineage>
</organism>
<dbReference type="SMART" id="SM00028">
    <property type="entry name" value="TPR"/>
    <property type="match status" value="3"/>
</dbReference>
<dbReference type="EMBL" id="CAAHFG010000003">
    <property type="protein sequence ID" value="VGO16163.1"/>
    <property type="molecule type" value="Genomic_DNA"/>
</dbReference>
<dbReference type="PANTHER" id="PTHR44858">
    <property type="entry name" value="TETRATRICOPEPTIDE REPEAT PROTEIN 6"/>
    <property type="match status" value="1"/>
</dbReference>